<dbReference type="Gramene" id="KOM45548">
    <property type="protein sequence ID" value="KOM45548"/>
    <property type="gene ID" value="LR48_Vigan06g085400"/>
</dbReference>
<evidence type="ECO:0000313" key="2">
    <source>
        <dbReference type="Proteomes" id="UP000053144"/>
    </source>
</evidence>
<dbReference type="Proteomes" id="UP000053144">
    <property type="component" value="Chromosome 6"/>
</dbReference>
<protein>
    <submittedName>
        <fullName evidence="1">Uncharacterized protein</fullName>
    </submittedName>
</protein>
<proteinExistence type="predicted"/>
<organism evidence="1 2">
    <name type="scientific">Phaseolus angularis</name>
    <name type="common">Azuki bean</name>
    <name type="synonym">Vigna angularis</name>
    <dbReference type="NCBI Taxonomy" id="3914"/>
    <lineage>
        <taxon>Eukaryota</taxon>
        <taxon>Viridiplantae</taxon>
        <taxon>Streptophyta</taxon>
        <taxon>Embryophyta</taxon>
        <taxon>Tracheophyta</taxon>
        <taxon>Spermatophyta</taxon>
        <taxon>Magnoliopsida</taxon>
        <taxon>eudicotyledons</taxon>
        <taxon>Gunneridae</taxon>
        <taxon>Pentapetalae</taxon>
        <taxon>rosids</taxon>
        <taxon>fabids</taxon>
        <taxon>Fabales</taxon>
        <taxon>Fabaceae</taxon>
        <taxon>Papilionoideae</taxon>
        <taxon>50 kb inversion clade</taxon>
        <taxon>NPAAA clade</taxon>
        <taxon>indigoferoid/millettioid clade</taxon>
        <taxon>Phaseoleae</taxon>
        <taxon>Vigna</taxon>
    </lineage>
</organism>
<evidence type="ECO:0000313" key="1">
    <source>
        <dbReference type="EMBL" id="KOM45548.1"/>
    </source>
</evidence>
<sequence length="197" mass="22244">MMLATATTRWFRCWRRDWMQSRRLVFCRGKGCLQWSHGGAALWSDDVARGGGWAVWVVMVARGRTRDGGCGNEENDEVDGTILRRLVDGETLCGLRRVTEGLRLWFGVGCREAREEEDGGWRRGCLDLRRGGAMMMAAMTHGLAEAEWRLGFQWVEDDAHVLGLRWRVLIGSLVSARISGVASSEWFNLLVVDCHVT</sequence>
<accession>A0A0L9US28</accession>
<name>A0A0L9US28_PHAAN</name>
<gene>
    <name evidence="1" type="ORF">LR48_Vigan06g085400</name>
</gene>
<reference evidence="2" key="1">
    <citation type="journal article" date="2015" name="Proc. Natl. Acad. Sci. U.S.A.">
        <title>Genome sequencing of adzuki bean (Vigna angularis) provides insight into high starch and low fat accumulation and domestication.</title>
        <authorList>
            <person name="Yang K."/>
            <person name="Tian Z."/>
            <person name="Chen C."/>
            <person name="Luo L."/>
            <person name="Zhao B."/>
            <person name="Wang Z."/>
            <person name="Yu L."/>
            <person name="Li Y."/>
            <person name="Sun Y."/>
            <person name="Li W."/>
            <person name="Chen Y."/>
            <person name="Li Y."/>
            <person name="Zhang Y."/>
            <person name="Ai D."/>
            <person name="Zhao J."/>
            <person name="Shang C."/>
            <person name="Ma Y."/>
            <person name="Wu B."/>
            <person name="Wang M."/>
            <person name="Gao L."/>
            <person name="Sun D."/>
            <person name="Zhang P."/>
            <person name="Guo F."/>
            <person name="Wang W."/>
            <person name="Li Y."/>
            <person name="Wang J."/>
            <person name="Varshney R.K."/>
            <person name="Wang J."/>
            <person name="Ling H.Q."/>
            <person name="Wan P."/>
        </authorList>
    </citation>
    <scope>NUCLEOTIDE SEQUENCE</scope>
    <source>
        <strain evidence="2">cv. Jingnong 6</strain>
    </source>
</reference>
<dbReference type="EMBL" id="CM003376">
    <property type="protein sequence ID" value="KOM45548.1"/>
    <property type="molecule type" value="Genomic_DNA"/>
</dbReference>
<dbReference type="AlphaFoldDB" id="A0A0L9US28"/>